<keyword evidence="1" id="KW-0560">Oxidoreductase</keyword>
<name>A0ABT3THF8_9GAMM</name>
<evidence type="ECO:0000256" key="1">
    <source>
        <dbReference type="ARBA" id="ARBA00023002"/>
    </source>
</evidence>
<dbReference type="InterPro" id="IPR002347">
    <property type="entry name" value="SDR_fam"/>
</dbReference>
<protein>
    <submittedName>
        <fullName evidence="2">SDR family NAD(P)-dependent oxidoreductase</fullName>
    </submittedName>
</protein>
<dbReference type="EMBL" id="SHNN01000002">
    <property type="protein sequence ID" value="MCX2981762.1"/>
    <property type="molecule type" value="Genomic_DNA"/>
</dbReference>
<gene>
    <name evidence="2" type="ORF">EYC98_12920</name>
</gene>
<dbReference type="Pfam" id="PF00106">
    <property type="entry name" value="adh_short"/>
    <property type="match status" value="1"/>
</dbReference>
<dbReference type="PANTHER" id="PTHR43899">
    <property type="entry name" value="RH59310P"/>
    <property type="match status" value="1"/>
</dbReference>
<dbReference type="PRINTS" id="PR00081">
    <property type="entry name" value="GDHRDH"/>
</dbReference>
<organism evidence="2 3">
    <name type="scientific">Candidatus Litorirhabdus singularis</name>
    <dbReference type="NCBI Taxonomy" id="2518993"/>
    <lineage>
        <taxon>Bacteria</taxon>
        <taxon>Pseudomonadati</taxon>
        <taxon>Pseudomonadota</taxon>
        <taxon>Gammaproteobacteria</taxon>
        <taxon>Cellvibrionales</taxon>
        <taxon>Halieaceae</taxon>
        <taxon>Candidatus Litorirhabdus</taxon>
    </lineage>
</organism>
<comment type="caution">
    <text evidence="2">The sequence shown here is derived from an EMBL/GenBank/DDBJ whole genome shotgun (WGS) entry which is preliminary data.</text>
</comment>
<dbReference type="PANTHER" id="PTHR43899:SF4">
    <property type="entry name" value="17 BETA-HYDROXYSTEROID DEHYDROGENASE TYPE 3"/>
    <property type="match status" value="1"/>
</dbReference>
<dbReference type="RefSeq" id="WP_279245759.1">
    <property type="nucleotide sequence ID" value="NZ_SHNN01000002.1"/>
</dbReference>
<keyword evidence="3" id="KW-1185">Reference proteome</keyword>
<evidence type="ECO:0000313" key="3">
    <source>
        <dbReference type="Proteomes" id="UP001143362"/>
    </source>
</evidence>
<reference evidence="2" key="1">
    <citation type="submission" date="2019-02" db="EMBL/GenBank/DDBJ databases">
        <authorList>
            <person name="Li S.-H."/>
        </authorList>
    </citation>
    <scope>NUCLEOTIDE SEQUENCE</scope>
    <source>
        <strain evidence="2">IMCC14734</strain>
    </source>
</reference>
<dbReference type="Gene3D" id="3.40.50.720">
    <property type="entry name" value="NAD(P)-binding Rossmann-like Domain"/>
    <property type="match status" value="1"/>
</dbReference>
<dbReference type="InterPro" id="IPR051019">
    <property type="entry name" value="VLCFA-Steroid_DH"/>
</dbReference>
<sequence>MSEFCSRYGPWALIAGGAQGIGEAYSRYAAGQGLNVIVLDFDATALARIESELTNEFDVECLPVEIDLGSASMLANVISAVAEREVGLLVYNAGLADVGPFFKTDTGLDFELQRIAVNVTGPLVLTHHFAAPMLARKRGGIILMSSGAGLKGAPYYAHYSATKAYDIALAEALWGEFKPYQVDVLAVAAGMTLSTAAKGYQHLDTSGFQTPQELVKEAMEAIGKQPLLVAGQQHRAGHEKMKKVPDEQLIGYLAKHAIDNFMDGKPPKQAI</sequence>
<proteinExistence type="predicted"/>
<evidence type="ECO:0000313" key="2">
    <source>
        <dbReference type="EMBL" id="MCX2981762.1"/>
    </source>
</evidence>
<accession>A0ABT3THF8</accession>
<dbReference type="InterPro" id="IPR036291">
    <property type="entry name" value="NAD(P)-bd_dom_sf"/>
</dbReference>
<dbReference type="SUPFAM" id="SSF51735">
    <property type="entry name" value="NAD(P)-binding Rossmann-fold domains"/>
    <property type="match status" value="1"/>
</dbReference>
<dbReference type="Proteomes" id="UP001143362">
    <property type="component" value="Unassembled WGS sequence"/>
</dbReference>